<evidence type="ECO:0000256" key="5">
    <source>
        <dbReference type="ARBA" id="ARBA00022989"/>
    </source>
</evidence>
<feature type="transmembrane region" description="Helical" evidence="7">
    <location>
        <begin position="130"/>
        <end position="152"/>
    </location>
</feature>
<dbReference type="GO" id="GO:0005886">
    <property type="term" value="C:plasma membrane"/>
    <property type="evidence" value="ECO:0007669"/>
    <property type="project" value="UniProtKB-SubCell"/>
</dbReference>
<feature type="transmembrane region" description="Helical" evidence="7">
    <location>
        <begin position="296"/>
        <end position="317"/>
    </location>
</feature>
<dbReference type="Proteomes" id="UP000017746">
    <property type="component" value="Chromosome"/>
</dbReference>
<sequence length="509" mass="51765">MRKWWPLITVCLGTFMLLIDVTIVNVALPQMATDLDTSFNSLQWVVDGYALSLGVLLLGAGALGDLFGHRRLYIGGLVVFALASLACGLATDDVALIIARVVQGVGAAAMFTTTFALLNGAYQGRSRGVAYGVWGGVSGAAAAIGPILGGLLTEWLSWRWIFLVNLPVSIVAVVLCLTVLAADHAARKGRFDLAGTITFTVAAGALTLAVIRANTTGWGAFQTWGLLVLSAVALAAFVLVERRSEHAMLDLGLLRNRSFVGILVAALLVNFAAFAAFTYTSIWLQSIVGLSPLEAGLTGLPMSIVSVVVSGIAGAKLHGRSPRILIGGGMLLIGVGSALCALLLGADSSWPALIAGYAVIGAGVGLVMPTLAESAMSSVPAARSGMAAGAITTARQLGFAIGIAVLGTVFASRAESHLGDSGAPDPAQTAHGLAAGQAGRILAALPDGLRSTVDKALHGAAAAGLDAGFLVAAGIGLLGGVAVLILVRPAPRPDLVSADRPTEYAAVHE</sequence>
<evidence type="ECO:0000256" key="6">
    <source>
        <dbReference type="ARBA" id="ARBA00023136"/>
    </source>
</evidence>
<evidence type="ECO:0000256" key="1">
    <source>
        <dbReference type="ARBA" id="ARBA00004651"/>
    </source>
</evidence>
<feature type="transmembrane region" description="Helical" evidence="7">
    <location>
        <begin position="324"/>
        <end position="344"/>
    </location>
</feature>
<dbReference type="InterPro" id="IPR036259">
    <property type="entry name" value="MFS_trans_sf"/>
</dbReference>
<evidence type="ECO:0000256" key="4">
    <source>
        <dbReference type="ARBA" id="ARBA00022692"/>
    </source>
</evidence>
<keyword evidence="3" id="KW-1003">Cell membrane</keyword>
<name>U5W910_9ACTN</name>
<proteinExistence type="predicted"/>
<dbReference type="AlphaFoldDB" id="U5W910"/>
<dbReference type="PANTHER" id="PTHR42718">
    <property type="entry name" value="MAJOR FACILITATOR SUPERFAMILY MULTIDRUG TRANSPORTER MFSC"/>
    <property type="match status" value="1"/>
</dbReference>
<dbReference type="CDD" id="cd17321">
    <property type="entry name" value="MFS_MMR_MDR_like"/>
    <property type="match status" value="1"/>
</dbReference>
<feature type="transmembrane region" description="Helical" evidence="7">
    <location>
        <begin position="467"/>
        <end position="487"/>
    </location>
</feature>
<evidence type="ECO:0000256" key="3">
    <source>
        <dbReference type="ARBA" id="ARBA00022475"/>
    </source>
</evidence>
<evidence type="ECO:0000313" key="10">
    <source>
        <dbReference type="Proteomes" id="UP000017746"/>
    </source>
</evidence>
<feature type="transmembrane region" description="Helical" evidence="7">
    <location>
        <begin position="350"/>
        <end position="372"/>
    </location>
</feature>
<feature type="transmembrane region" description="Helical" evidence="7">
    <location>
        <begin position="48"/>
        <end position="67"/>
    </location>
</feature>
<dbReference type="HOGENOM" id="CLU_000960_28_2_11"/>
<protein>
    <submittedName>
        <fullName evidence="9">Major facilitator permease</fullName>
    </submittedName>
</protein>
<dbReference type="InterPro" id="IPR020846">
    <property type="entry name" value="MFS_dom"/>
</dbReference>
<dbReference type="STRING" id="1246995.AFR_30830"/>
<reference evidence="9 10" key="1">
    <citation type="journal article" date="2014" name="J. Biotechnol.">
        <title>Complete genome sequence of the actinobacterium Actinoplanes friuliensis HAG 010964, producer of the lipopeptide antibiotic friulimycin.</title>
        <authorList>
            <person name="Ruckert C."/>
            <person name="Szczepanowski R."/>
            <person name="Albersmeier A."/>
            <person name="Goesmann A."/>
            <person name="Fischer N."/>
            <person name="Steinkamper A."/>
            <person name="Puhler A."/>
            <person name="Biener R."/>
            <person name="Schwartz D."/>
            <person name="Kalinowski J."/>
        </authorList>
    </citation>
    <scope>NUCLEOTIDE SEQUENCE [LARGE SCALE GENOMIC DNA]</scope>
    <source>
        <strain evidence="9 10">DSM 7358</strain>
    </source>
</reference>
<dbReference type="PRINTS" id="PR01036">
    <property type="entry name" value="TCRTETB"/>
</dbReference>
<feature type="transmembrane region" description="Helical" evidence="7">
    <location>
        <begin position="260"/>
        <end position="284"/>
    </location>
</feature>
<gene>
    <name evidence="9" type="ORF">AFR_30830</name>
</gene>
<dbReference type="NCBIfam" id="TIGR00711">
    <property type="entry name" value="efflux_EmrB"/>
    <property type="match status" value="1"/>
</dbReference>
<keyword evidence="5 7" id="KW-1133">Transmembrane helix</keyword>
<keyword evidence="6 7" id="KW-0472">Membrane</keyword>
<dbReference type="EMBL" id="CP006272">
    <property type="protein sequence ID" value="AGZ44426.1"/>
    <property type="molecule type" value="Genomic_DNA"/>
</dbReference>
<organism evidence="9 10">
    <name type="scientific">Actinoplanes friuliensis DSM 7358</name>
    <dbReference type="NCBI Taxonomy" id="1246995"/>
    <lineage>
        <taxon>Bacteria</taxon>
        <taxon>Bacillati</taxon>
        <taxon>Actinomycetota</taxon>
        <taxon>Actinomycetes</taxon>
        <taxon>Micromonosporales</taxon>
        <taxon>Micromonosporaceae</taxon>
        <taxon>Actinoplanes</taxon>
    </lineage>
</organism>
<dbReference type="KEGG" id="afs:AFR_30830"/>
<feature type="transmembrane region" description="Helical" evidence="7">
    <location>
        <begin position="7"/>
        <end position="28"/>
    </location>
</feature>
<keyword evidence="4 7" id="KW-0812">Transmembrane</keyword>
<dbReference type="PANTHER" id="PTHR42718:SF49">
    <property type="entry name" value="EXPORT PROTEIN"/>
    <property type="match status" value="1"/>
</dbReference>
<evidence type="ECO:0000313" key="9">
    <source>
        <dbReference type="EMBL" id="AGZ44426.1"/>
    </source>
</evidence>
<dbReference type="Pfam" id="PF07690">
    <property type="entry name" value="MFS_1"/>
    <property type="match status" value="1"/>
</dbReference>
<feature type="transmembrane region" description="Helical" evidence="7">
    <location>
        <begin position="97"/>
        <end position="118"/>
    </location>
</feature>
<keyword evidence="2" id="KW-0813">Transport</keyword>
<feature type="transmembrane region" description="Helical" evidence="7">
    <location>
        <begin position="158"/>
        <end position="181"/>
    </location>
</feature>
<dbReference type="Gene3D" id="1.20.1720.10">
    <property type="entry name" value="Multidrug resistance protein D"/>
    <property type="match status" value="1"/>
</dbReference>
<dbReference type="eggNOG" id="COG0477">
    <property type="taxonomic scope" value="Bacteria"/>
</dbReference>
<dbReference type="Gene3D" id="1.20.1250.20">
    <property type="entry name" value="MFS general substrate transporter like domains"/>
    <property type="match status" value="1"/>
</dbReference>
<dbReference type="InterPro" id="IPR011701">
    <property type="entry name" value="MFS"/>
</dbReference>
<feature type="domain" description="Major facilitator superfamily (MFS) profile" evidence="8">
    <location>
        <begin position="6"/>
        <end position="491"/>
    </location>
</feature>
<dbReference type="PROSITE" id="PS50850">
    <property type="entry name" value="MFS"/>
    <property type="match status" value="1"/>
</dbReference>
<feature type="transmembrane region" description="Helical" evidence="7">
    <location>
        <begin position="219"/>
        <end position="240"/>
    </location>
</feature>
<dbReference type="RefSeq" id="WP_023560761.1">
    <property type="nucleotide sequence ID" value="NC_022657.1"/>
</dbReference>
<dbReference type="GO" id="GO:0022857">
    <property type="term" value="F:transmembrane transporter activity"/>
    <property type="evidence" value="ECO:0007669"/>
    <property type="project" value="InterPro"/>
</dbReference>
<feature type="transmembrane region" description="Helical" evidence="7">
    <location>
        <begin position="72"/>
        <end position="91"/>
    </location>
</feature>
<keyword evidence="10" id="KW-1185">Reference proteome</keyword>
<accession>U5W910</accession>
<evidence type="ECO:0000256" key="7">
    <source>
        <dbReference type="SAM" id="Phobius"/>
    </source>
</evidence>
<dbReference type="SUPFAM" id="SSF103473">
    <property type="entry name" value="MFS general substrate transporter"/>
    <property type="match status" value="1"/>
</dbReference>
<dbReference type="PATRIC" id="fig|1246995.3.peg.6241"/>
<evidence type="ECO:0000256" key="2">
    <source>
        <dbReference type="ARBA" id="ARBA00022448"/>
    </source>
</evidence>
<evidence type="ECO:0000259" key="8">
    <source>
        <dbReference type="PROSITE" id="PS50850"/>
    </source>
</evidence>
<feature type="transmembrane region" description="Helical" evidence="7">
    <location>
        <begin position="193"/>
        <end position="213"/>
    </location>
</feature>
<dbReference type="OrthoDB" id="9781469at2"/>
<feature type="transmembrane region" description="Helical" evidence="7">
    <location>
        <begin position="393"/>
        <end position="411"/>
    </location>
</feature>
<dbReference type="InterPro" id="IPR004638">
    <property type="entry name" value="EmrB-like"/>
</dbReference>
<comment type="subcellular location">
    <subcellularLocation>
        <location evidence="1">Cell membrane</location>
        <topology evidence="1">Multi-pass membrane protein</topology>
    </subcellularLocation>
</comment>